<feature type="region of interest" description="Disordered" evidence="1">
    <location>
        <begin position="617"/>
        <end position="699"/>
    </location>
</feature>
<feature type="compositionally biased region" description="Acidic residues" evidence="1">
    <location>
        <begin position="826"/>
        <end position="850"/>
    </location>
</feature>
<feature type="region of interest" description="Disordered" evidence="1">
    <location>
        <begin position="1"/>
        <end position="39"/>
    </location>
</feature>
<proteinExistence type="predicted"/>
<protein>
    <recommendedName>
        <fullName evidence="4">Protamine P1</fullName>
    </recommendedName>
</protein>
<dbReference type="RefSeq" id="XP_044723800.1">
    <property type="nucleotide sequence ID" value="XM_044860167.1"/>
</dbReference>
<feature type="region of interest" description="Disordered" evidence="1">
    <location>
        <begin position="321"/>
        <end position="340"/>
    </location>
</feature>
<sequence length="891" mass="97834">MAMVPDDPLSPRDLPVYSEAMCDDEPYYQGSEDEDYPDPQTRRLRYEKAGQRFLDGKVPFLLSASLRGPFNEDSGWTNPWRSKQRCEYGRASQFVCESVHGQTTKAPWKQESTADDRDCHLPSPESLKQAPASGSHPYLKRDELAMVQNWRENIHEPSLSQDSFWASSTSETGVTTTKRRATESAWLKRVADKRRRTDADDPRFSNSPFVSSQPDSYSSPVARIHAAVASTALAASKSQGDDIGSARKSLSGHRPQIKHESNDADDDELMTNTPDAAFPSVSRLSASSKKRSPPRQHVWRSAILHVGGVADELSQNEAAAATLSSPVSQRHGTSPNCASNVATKEVPNAFATAKTSPSRRSWRNIKVEAEEECSAMNGNGQRDDEPTMVLDEDWAPFGTQQDQSFCFKMRYALERDAEVLDQALPDEPNQPASPPNLSSQEPLSDMQAAEDRSSHIVDKNGPTEDESDGRDDDETESIPSSDDIDEFHVRFMERYLDGWDQELACGATSQVEQEVVYDDAQEDVAEIAQQAIHAMSPVQSGLECSSLAIESKEEAKTVAQPLPSAISLTSHSHETSSAIEMEHETLVPQPCRKVLLLTHHRRRNPLHAIRWPLRRQSSFPESGAAVDIDGCGSHGGNVSNSQPQPQPRPSTPEPQFAVKTFASFLSPSPGRSRGQRGRPTVRDDEGGGPPSAMKNPWSCSRPVRRVSWALMPQDQGVLGDEQNTQPPEPTPKSLPLRHRLRQVSPPPATPIEDLPVSEQSRFSKHFAAVASRTDGQRHKLIPTASQQALQSPGMQGMARTFLAADEVGPGAETAPAADDVGGSNDEAFDGDGDEADGGSDESEEPMELVEDMLREIADFVKSWDVDAELDEARRATRPEAGRVNLASQSPW</sequence>
<feature type="compositionally biased region" description="Polar residues" evidence="1">
    <location>
        <begin position="783"/>
        <end position="793"/>
    </location>
</feature>
<reference evidence="2" key="1">
    <citation type="submission" date="2021-09" db="EMBL/GenBank/DDBJ databases">
        <title>A high-quality genome of the endoparasitic fungus Hirsutella rhossiliensis with a comparison of Hirsutella genomes reveals transposable elements contributing to genome size variation.</title>
        <authorList>
            <person name="Lin R."/>
            <person name="Jiao Y."/>
            <person name="Sun X."/>
            <person name="Ling J."/>
            <person name="Xie B."/>
            <person name="Cheng X."/>
        </authorList>
    </citation>
    <scope>NUCLEOTIDE SEQUENCE</scope>
    <source>
        <strain evidence="2">HR02</strain>
    </source>
</reference>
<gene>
    <name evidence="2" type="ORF">HRG_01696</name>
</gene>
<comment type="caution">
    <text evidence="2">The sequence shown here is derived from an EMBL/GenBank/DDBJ whole genome shotgun (WGS) entry which is preliminary data.</text>
</comment>
<organism evidence="2 3">
    <name type="scientific">Hirsutella rhossiliensis</name>
    <dbReference type="NCBI Taxonomy" id="111463"/>
    <lineage>
        <taxon>Eukaryota</taxon>
        <taxon>Fungi</taxon>
        <taxon>Dikarya</taxon>
        <taxon>Ascomycota</taxon>
        <taxon>Pezizomycotina</taxon>
        <taxon>Sordariomycetes</taxon>
        <taxon>Hypocreomycetidae</taxon>
        <taxon>Hypocreales</taxon>
        <taxon>Ophiocordycipitaceae</taxon>
        <taxon>Hirsutella</taxon>
    </lineage>
</organism>
<feature type="region of interest" description="Disordered" evidence="1">
    <location>
        <begin position="770"/>
        <end position="851"/>
    </location>
</feature>
<accession>A0A9P8N3K1</accession>
<feature type="region of interest" description="Disordered" evidence="1">
    <location>
        <begin position="189"/>
        <end position="217"/>
    </location>
</feature>
<dbReference type="AlphaFoldDB" id="A0A9P8N3K1"/>
<keyword evidence="3" id="KW-1185">Reference proteome</keyword>
<feature type="compositionally biased region" description="Polar residues" evidence="1">
    <location>
        <begin position="204"/>
        <end position="217"/>
    </location>
</feature>
<name>A0A9P8N3K1_9HYPO</name>
<feature type="region of interest" description="Disordered" evidence="1">
    <location>
        <begin position="99"/>
        <end position="138"/>
    </location>
</feature>
<feature type="region of interest" description="Disordered" evidence="1">
    <location>
        <begin position="716"/>
        <end position="756"/>
    </location>
</feature>
<evidence type="ECO:0008006" key="4">
    <source>
        <dbReference type="Google" id="ProtNLM"/>
    </source>
</evidence>
<feature type="region of interest" description="Disordered" evidence="1">
    <location>
        <begin position="235"/>
        <end position="296"/>
    </location>
</feature>
<dbReference type="Proteomes" id="UP000824596">
    <property type="component" value="Unassembled WGS sequence"/>
</dbReference>
<feature type="region of interest" description="Disordered" evidence="1">
    <location>
        <begin position="424"/>
        <end position="484"/>
    </location>
</feature>
<feature type="compositionally biased region" description="Acidic residues" evidence="1">
    <location>
        <begin position="21"/>
        <end position="37"/>
    </location>
</feature>
<evidence type="ECO:0000313" key="2">
    <source>
        <dbReference type="EMBL" id="KAH0966287.1"/>
    </source>
</evidence>
<dbReference type="EMBL" id="JAIZPD010000002">
    <property type="protein sequence ID" value="KAH0966287.1"/>
    <property type="molecule type" value="Genomic_DNA"/>
</dbReference>
<feature type="compositionally biased region" description="Acidic residues" evidence="1">
    <location>
        <begin position="463"/>
        <end position="476"/>
    </location>
</feature>
<dbReference type="OrthoDB" id="5419922at2759"/>
<feature type="region of interest" description="Disordered" evidence="1">
    <location>
        <begin position="872"/>
        <end position="891"/>
    </location>
</feature>
<evidence type="ECO:0000256" key="1">
    <source>
        <dbReference type="SAM" id="MobiDB-lite"/>
    </source>
</evidence>
<feature type="compositionally biased region" description="Basic and acidic residues" evidence="1">
    <location>
        <begin position="449"/>
        <end position="462"/>
    </location>
</feature>
<evidence type="ECO:0000313" key="3">
    <source>
        <dbReference type="Proteomes" id="UP000824596"/>
    </source>
</evidence>
<dbReference type="GeneID" id="68350825"/>